<sequence length="96" mass="11320">MEREDSRYTTKCYIKPVTLPIWYTESLFLNIGSTRRKYEEKIYFKNKLVPHSWSESMYTEIKTAPKRIISDAIIPVEKSEIHYISFEPQQIAAGAN</sequence>
<evidence type="ECO:0000313" key="1">
    <source>
        <dbReference type="EMBL" id="KAJ8968174.1"/>
    </source>
</evidence>
<organism evidence="1 2">
    <name type="scientific">Rhamnusium bicolor</name>
    <dbReference type="NCBI Taxonomy" id="1586634"/>
    <lineage>
        <taxon>Eukaryota</taxon>
        <taxon>Metazoa</taxon>
        <taxon>Ecdysozoa</taxon>
        <taxon>Arthropoda</taxon>
        <taxon>Hexapoda</taxon>
        <taxon>Insecta</taxon>
        <taxon>Pterygota</taxon>
        <taxon>Neoptera</taxon>
        <taxon>Endopterygota</taxon>
        <taxon>Coleoptera</taxon>
        <taxon>Polyphaga</taxon>
        <taxon>Cucujiformia</taxon>
        <taxon>Chrysomeloidea</taxon>
        <taxon>Cerambycidae</taxon>
        <taxon>Lepturinae</taxon>
        <taxon>Rhagiini</taxon>
        <taxon>Rhamnusium</taxon>
    </lineage>
</organism>
<dbReference type="Proteomes" id="UP001162156">
    <property type="component" value="Unassembled WGS sequence"/>
</dbReference>
<protein>
    <submittedName>
        <fullName evidence="1">Uncharacterized protein</fullName>
    </submittedName>
</protein>
<keyword evidence="2" id="KW-1185">Reference proteome</keyword>
<dbReference type="EMBL" id="JANEYF010000753">
    <property type="protein sequence ID" value="KAJ8968174.1"/>
    <property type="molecule type" value="Genomic_DNA"/>
</dbReference>
<dbReference type="AlphaFoldDB" id="A0AAV8ZPP5"/>
<reference evidence="1" key="1">
    <citation type="journal article" date="2023" name="Insect Mol. Biol.">
        <title>Genome sequencing provides insights into the evolution of gene families encoding plant cell wall-degrading enzymes in longhorned beetles.</title>
        <authorList>
            <person name="Shin N.R."/>
            <person name="Okamura Y."/>
            <person name="Kirsch R."/>
            <person name="Pauchet Y."/>
        </authorList>
    </citation>
    <scope>NUCLEOTIDE SEQUENCE</scope>
    <source>
        <strain evidence="1">RBIC_L_NR</strain>
    </source>
</reference>
<gene>
    <name evidence="1" type="ORF">NQ314_002433</name>
</gene>
<name>A0AAV8ZPP5_9CUCU</name>
<accession>A0AAV8ZPP5</accession>
<evidence type="ECO:0000313" key="2">
    <source>
        <dbReference type="Proteomes" id="UP001162156"/>
    </source>
</evidence>
<comment type="caution">
    <text evidence="1">The sequence shown here is derived from an EMBL/GenBank/DDBJ whole genome shotgun (WGS) entry which is preliminary data.</text>
</comment>
<proteinExistence type="predicted"/>